<dbReference type="GO" id="GO:0005737">
    <property type="term" value="C:cytoplasm"/>
    <property type="evidence" value="ECO:0007669"/>
    <property type="project" value="InterPro"/>
</dbReference>
<dbReference type="GO" id="GO:0002143">
    <property type="term" value="P:tRNA wobble position uridine thiolation"/>
    <property type="evidence" value="ECO:0007669"/>
    <property type="project" value="InterPro"/>
</dbReference>
<organism evidence="1 2">
    <name type="scientific">Thalassotalea euphylliae</name>
    <dbReference type="NCBI Taxonomy" id="1655234"/>
    <lineage>
        <taxon>Bacteria</taxon>
        <taxon>Pseudomonadati</taxon>
        <taxon>Pseudomonadota</taxon>
        <taxon>Gammaproteobacteria</taxon>
        <taxon>Alteromonadales</taxon>
        <taxon>Colwelliaceae</taxon>
        <taxon>Thalassotalea</taxon>
    </lineage>
</organism>
<dbReference type="RefSeq" id="WP_116013543.1">
    <property type="nucleotide sequence ID" value="NZ_QUOT01000001.1"/>
</dbReference>
<dbReference type="InterPro" id="IPR007215">
    <property type="entry name" value="Sulphur_relay_TusB/DsrH"/>
</dbReference>
<gene>
    <name evidence="1" type="primary">dsrH</name>
    <name evidence="1" type="ORF">DXX94_02015</name>
</gene>
<dbReference type="GO" id="GO:0016740">
    <property type="term" value="F:transferase activity"/>
    <property type="evidence" value="ECO:0007669"/>
    <property type="project" value="UniProtKB-KW"/>
</dbReference>
<reference evidence="2" key="1">
    <citation type="submission" date="2018-08" db="EMBL/GenBank/DDBJ databases">
        <title>Thalassotalea euphylliae genome.</title>
        <authorList>
            <person name="Summers S."/>
            <person name="Rice S.A."/>
            <person name="Freckelton M.L."/>
            <person name="Nedved B.T."/>
            <person name="Hadfield M.G."/>
        </authorList>
    </citation>
    <scope>NUCLEOTIDE SEQUENCE [LARGE SCALE GENOMIC DNA]</scope>
    <source>
        <strain evidence="2">H3</strain>
    </source>
</reference>
<accession>A0A3E0U0H9</accession>
<sequence>MASLHLIRSSSFSSDSFTNALTVMKSSDRIILLDDGVYSVNHPILQNALALVGKESLFVIEHHYLARGLVTDDALNFISMAALVALTESANQIITWQ</sequence>
<dbReference type="Gene3D" id="3.40.1260.10">
    <property type="entry name" value="DsrEFH-like"/>
    <property type="match status" value="1"/>
</dbReference>
<proteinExistence type="predicted"/>
<name>A0A3E0U0H9_9GAMM</name>
<dbReference type="NCBIfam" id="TIGR03011">
    <property type="entry name" value="sulf_tusB_dsrH"/>
    <property type="match status" value="1"/>
</dbReference>
<dbReference type="AlphaFoldDB" id="A0A3E0U0H9"/>
<dbReference type="Proteomes" id="UP000256899">
    <property type="component" value="Unassembled WGS sequence"/>
</dbReference>
<keyword evidence="1" id="KW-0808">Transferase</keyword>
<dbReference type="InterPro" id="IPR027396">
    <property type="entry name" value="DsrEFH-like"/>
</dbReference>
<dbReference type="Pfam" id="PF04077">
    <property type="entry name" value="DsrH"/>
    <property type="match status" value="1"/>
</dbReference>
<evidence type="ECO:0000313" key="2">
    <source>
        <dbReference type="Proteomes" id="UP000256899"/>
    </source>
</evidence>
<dbReference type="EMBL" id="QUOT01000001">
    <property type="protein sequence ID" value="REL29592.1"/>
    <property type="molecule type" value="Genomic_DNA"/>
</dbReference>
<comment type="caution">
    <text evidence="1">The sequence shown here is derived from an EMBL/GenBank/DDBJ whole genome shotgun (WGS) entry which is preliminary data.</text>
</comment>
<evidence type="ECO:0000313" key="1">
    <source>
        <dbReference type="EMBL" id="REL29592.1"/>
    </source>
</evidence>
<keyword evidence="2" id="KW-1185">Reference proteome</keyword>
<dbReference type="SUPFAM" id="SSF75169">
    <property type="entry name" value="DsrEFH-like"/>
    <property type="match status" value="1"/>
</dbReference>
<protein>
    <submittedName>
        <fullName evidence="1">Sulfurtransferase complex subunit TusB</fullName>
    </submittedName>
</protein>